<accession>A0A239I6N7</accession>
<dbReference type="Proteomes" id="UP000198280">
    <property type="component" value="Unassembled WGS sequence"/>
</dbReference>
<dbReference type="GO" id="GO:0051536">
    <property type="term" value="F:iron-sulfur cluster binding"/>
    <property type="evidence" value="ECO:0007669"/>
    <property type="project" value="InterPro"/>
</dbReference>
<evidence type="ECO:0000259" key="1">
    <source>
        <dbReference type="PROSITE" id="PS51340"/>
    </source>
</evidence>
<dbReference type="InterPro" id="IPR017938">
    <property type="entry name" value="Riboflavin_synthase-like_b-brl"/>
</dbReference>
<dbReference type="Gene3D" id="3.40.50.80">
    <property type="entry name" value="Nucleotide-binding domain of ferredoxin-NADP reductase (FNR) module"/>
    <property type="match status" value="1"/>
</dbReference>
<dbReference type="InterPro" id="IPR001041">
    <property type="entry name" value="2Fe-2S_ferredoxin-type"/>
</dbReference>
<dbReference type="InterPro" id="IPR001433">
    <property type="entry name" value="OxRdtase_FAD/NAD-bd"/>
</dbReference>
<feature type="domain" description="MOSC" evidence="1">
    <location>
        <begin position="29"/>
        <end position="164"/>
    </location>
</feature>
<name>A0A239I6N7_9ACTN</name>
<dbReference type="OrthoDB" id="9801223at2"/>
<dbReference type="Pfam" id="PF03473">
    <property type="entry name" value="MOSC"/>
    <property type="match status" value="1"/>
</dbReference>
<evidence type="ECO:0000313" key="3">
    <source>
        <dbReference type="EMBL" id="SNS89250.1"/>
    </source>
</evidence>
<protein>
    <submittedName>
        <fullName evidence="3">Ferredoxin-NADP reductase</fullName>
    </submittedName>
</protein>
<organism evidence="3 4">
    <name type="scientific">Actinacidiphila glaucinigra</name>
    <dbReference type="NCBI Taxonomy" id="235986"/>
    <lineage>
        <taxon>Bacteria</taxon>
        <taxon>Bacillati</taxon>
        <taxon>Actinomycetota</taxon>
        <taxon>Actinomycetes</taxon>
        <taxon>Kitasatosporales</taxon>
        <taxon>Streptomycetaceae</taxon>
        <taxon>Actinacidiphila</taxon>
    </lineage>
</organism>
<dbReference type="GO" id="GO:0030170">
    <property type="term" value="F:pyridoxal phosphate binding"/>
    <property type="evidence" value="ECO:0007669"/>
    <property type="project" value="InterPro"/>
</dbReference>
<dbReference type="PROSITE" id="PS51384">
    <property type="entry name" value="FAD_FR"/>
    <property type="match status" value="1"/>
</dbReference>
<proteinExistence type="predicted"/>
<dbReference type="InterPro" id="IPR017927">
    <property type="entry name" value="FAD-bd_FR_type"/>
</dbReference>
<dbReference type="SUPFAM" id="SSF54292">
    <property type="entry name" value="2Fe-2S ferredoxin-like"/>
    <property type="match status" value="1"/>
</dbReference>
<dbReference type="InterPro" id="IPR005163">
    <property type="entry name" value="Tri_helical_YiiM-like"/>
</dbReference>
<dbReference type="SUPFAM" id="SSF50800">
    <property type="entry name" value="PK beta-barrel domain-like"/>
    <property type="match status" value="1"/>
</dbReference>
<dbReference type="GO" id="GO:0030151">
    <property type="term" value="F:molybdenum ion binding"/>
    <property type="evidence" value="ECO:0007669"/>
    <property type="project" value="InterPro"/>
</dbReference>
<dbReference type="InterPro" id="IPR011037">
    <property type="entry name" value="Pyrv_Knase-like_insert_dom_sf"/>
</dbReference>
<dbReference type="RefSeq" id="WP_089225473.1">
    <property type="nucleotide sequence ID" value="NZ_FZOF01000010.1"/>
</dbReference>
<evidence type="ECO:0000313" key="4">
    <source>
        <dbReference type="Proteomes" id="UP000198280"/>
    </source>
</evidence>
<sequence length="589" mass="62502">MATLVAVSVGKPKNVPWQGRTTYTGVWKDPVSGPRMVRRLNIDGDGQGDLGGHGGEQRAVLVYQLDSYRHWQRELGRDDFTFGQFGENFTVDGLPDDEVCIGDRYRIGGAVFEVTQPRVTCYRVGMRMAEPRMAALLVAHRRPGFYFRVLEEGEVTAGDEIVKLGTGPEAMTVAEIDALLYLPGHARDQVERALRIPALSPGWQASMRALLDSPAGEGGSAGNPGLTGAAAPPPAWPGFRPLRVARVRDESSSIFSLTLAAQDGSPLPAGMPGQFLTVRMRPEPDGPPLIRTYSLSGRPGAAEYRISVKQEPHGAGSGYLRRHVREGDLLDVAAPRGTFVLGEGDSPVVLLSAGVGATPVMAMLYALADACGRREVWWLHVARDGESHPFAAESRALVGRLAGAHAYIAYSRPRESDRAGADYTGAGRLDAARIAALDLPPDADAYVCGPPAFMDDMAEALAAGGLAEDRIHRETFGALSSINPGVVGATARTPHPPAAPPGEPTGPSVSFARSGVSVPWHPAYGSLLELAEACDVPTRWSCRTGVCHTCETPVLTGGVGYAPEPVDEPAAGNALICCSQPRTDLVLDL</sequence>
<evidence type="ECO:0000259" key="2">
    <source>
        <dbReference type="PROSITE" id="PS51384"/>
    </source>
</evidence>
<dbReference type="SUPFAM" id="SSF52343">
    <property type="entry name" value="Ferredoxin reductase-like, C-terminal NADP-linked domain"/>
    <property type="match status" value="1"/>
</dbReference>
<dbReference type="EMBL" id="FZOF01000010">
    <property type="protein sequence ID" value="SNS89250.1"/>
    <property type="molecule type" value="Genomic_DNA"/>
</dbReference>
<feature type="domain" description="FAD-binding FR-type" evidence="2">
    <location>
        <begin position="237"/>
        <end position="342"/>
    </location>
</feature>
<dbReference type="InterPro" id="IPR052353">
    <property type="entry name" value="Benzoxazolinone_Detox_Enz"/>
</dbReference>
<dbReference type="InterPro" id="IPR036010">
    <property type="entry name" value="2Fe-2S_ferredoxin-like_sf"/>
</dbReference>
<dbReference type="Pfam" id="PF03475">
    <property type="entry name" value="YiiM_3-alpha"/>
    <property type="match status" value="1"/>
</dbReference>
<dbReference type="GO" id="GO:0016491">
    <property type="term" value="F:oxidoreductase activity"/>
    <property type="evidence" value="ECO:0007669"/>
    <property type="project" value="InterPro"/>
</dbReference>
<dbReference type="AlphaFoldDB" id="A0A239I6N7"/>
<dbReference type="Gene3D" id="2.40.33.20">
    <property type="entry name" value="PK beta-barrel domain-like"/>
    <property type="match status" value="1"/>
</dbReference>
<dbReference type="PRINTS" id="PR00409">
    <property type="entry name" value="PHDIOXRDTASE"/>
</dbReference>
<reference evidence="3 4" key="1">
    <citation type="submission" date="2017-06" db="EMBL/GenBank/DDBJ databases">
        <authorList>
            <person name="Kim H.J."/>
            <person name="Triplett B.A."/>
        </authorList>
    </citation>
    <scope>NUCLEOTIDE SEQUENCE [LARGE SCALE GENOMIC DNA]</scope>
    <source>
        <strain evidence="3 4">CGMCC 4.1858</strain>
    </source>
</reference>
<dbReference type="InterPro" id="IPR039261">
    <property type="entry name" value="FNR_nucleotide-bd"/>
</dbReference>
<dbReference type="PROSITE" id="PS51340">
    <property type="entry name" value="MOSC"/>
    <property type="match status" value="1"/>
</dbReference>
<dbReference type="InterPro" id="IPR005302">
    <property type="entry name" value="MoCF_Sase_C"/>
</dbReference>
<gene>
    <name evidence="3" type="ORF">SAMN05216252_11013</name>
</gene>
<dbReference type="Gene3D" id="3.10.20.30">
    <property type="match status" value="1"/>
</dbReference>
<dbReference type="PANTHER" id="PTHR30212:SF2">
    <property type="entry name" value="PROTEIN YIIM"/>
    <property type="match status" value="1"/>
</dbReference>
<dbReference type="InterPro" id="IPR012675">
    <property type="entry name" value="Beta-grasp_dom_sf"/>
</dbReference>
<dbReference type="CDD" id="cd00207">
    <property type="entry name" value="fer2"/>
    <property type="match status" value="1"/>
</dbReference>
<dbReference type="Pfam" id="PF00175">
    <property type="entry name" value="NAD_binding_1"/>
    <property type="match status" value="1"/>
</dbReference>
<keyword evidence="4" id="KW-1185">Reference proteome</keyword>
<dbReference type="Gene3D" id="2.40.30.10">
    <property type="entry name" value="Translation factors"/>
    <property type="match status" value="1"/>
</dbReference>
<dbReference type="PANTHER" id="PTHR30212">
    <property type="entry name" value="PROTEIN YIIM"/>
    <property type="match status" value="1"/>
</dbReference>
<dbReference type="Pfam" id="PF00111">
    <property type="entry name" value="Fer2"/>
    <property type="match status" value="1"/>
</dbReference>
<dbReference type="SUPFAM" id="SSF63380">
    <property type="entry name" value="Riboflavin synthase domain-like"/>
    <property type="match status" value="1"/>
</dbReference>
<dbReference type="CDD" id="cd06184">
    <property type="entry name" value="flavohem_like_fad_nad_binding"/>
    <property type="match status" value="1"/>
</dbReference>